<evidence type="ECO:0000256" key="1">
    <source>
        <dbReference type="SAM" id="MobiDB-lite"/>
    </source>
</evidence>
<feature type="compositionally biased region" description="Basic and acidic residues" evidence="1">
    <location>
        <begin position="110"/>
        <end position="120"/>
    </location>
</feature>
<protein>
    <recommendedName>
        <fullName evidence="4">MAK10-like protein</fullName>
    </recommendedName>
</protein>
<organism evidence="2 3">
    <name type="scientific">Tanacetum coccineum</name>
    <dbReference type="NCBI Taxonomy" id="301880"/>
    <lineage>
        <taxon>Eukaryota</taxon>
        <taxon>Viridiplantae</taxon>
        <taxon>Streptophyta</taxon>
        <taxon>Embryophyta</taxon>
        <taxon>Tracheophyta</taxon>
        <taxon>Spermatophyta</taxon>
        <taxon>Magnoliopsida</taxon>
        <taxon>eudicotyledons</taxon>
        <taxon>Gunneridae</taxon>
        <taxon>Pentapetalae</taxon>
        <taxon>asterids</taxon>
        <taxon>campanulids</taxon>
        <taxon>Asterales</taxon>
        <taxon>Asteraceae</taxon>
        <taxon>Asteroideae</taxon>
        <taxon>Anthemideae</taxon>
        <taxon>Anthemidinae</taxon>
        <taxon>Tanacetum</taxon>
    </lineage>
</organism>
<gene>
    <name evidence="2" type="ORF">Tco_1125351</name>
</gene>
<feature type="region of interest" description="Disordered" evidence="1">
    <location>
        <begin position="1"/>
        <end position="21"/>
    </location>
</feature>
<evidence type="ECO:0000313" key="3">
    <source>
        <dbReference type="Proteomes" id="UP001151760"/>
    </source>
</evidence>
<reference evidence="2" key="1">
    <citation type="journal article" date="2022" name="Int. J. Mol. Sci.">
        <title>Draft Genome of Tanacetum Coccineum: Genomic Comparison of Closely Related Tanacetum-Family Plants.</title>
        <authorList>
            <person name="Yamashiro T."/>
            <person name="Shiraishi A."/>
            <person name="Nakayama K."/>
            <person name="Satake H."/>
        </authorList>
    </citation>
    <scope>NUCLEOTIDE SEQUENCE</scope>
</reference>
<reference evidence="2" key="2">
    <citation type="submission" date="2022-01" db="EMBL/GenBank/DDBJ databases">
        <authorList>
            <person name="Yamashiro T."/>
            <person name="Shiraishi A."/>
            <person name="Satake H."/>
            <person name="Nakayama K."/>
        </authorList>
    </citation>
    <scope>NUCLEOTIDE SEQUENCE</scope>
</reference>
<feature type="region of interest" description="Disordered" evidence="1">
    <location>
        <begin position="105"/>
        <end position="142"/>
    </location>
</feature>
<evidence type="ECO:0008006" key="4">
    <source>
        <dbReference type="Google" id="ProtNLM"/>
    </source>
</evidence>
<dbReference type="EMBL" id="BQNB010021680">
    <property type="protein sequence ID" value="GJU08921.1"/>
    <property type="molecule type" value="Genomic_DNA"/>
</dbReference>
<evidence type="ECO:0000313" key="2">
    <source>
        <dbReference type="EMBL" id="GJU08921.1"/>
    </source>
</evidence>
<accession>A0ABQ5J8S3</accession>
<proteinExistence type="predicted"/>
<dbReference type="Proteomes" id="UP001151760">
    <property type="component" value="Unassembled WGS sequence"/>
</dbReference>
<name>A0ABQ5J8S3_9ASTR</name>
<keyword evidence="3" id="KW-1185">Reference proteome</keyword>
<comment type="caution">
    <text evidence="2">The sequence shown here is derived from an EMBL/GenBank/DDBJ whole genome shotgun (WGS) entry which is preliminary data.</text>
</comment>
<sequence>MGDENPIRTLRDYSKPSHEGYRNSIELPVGNNVDPNQHLKDFLKLVDSLDLDGKNRERMRLRLSNWLECLPNPKLSTYPVLSARSYPTEDPQCSTHVHGSINAIIIHPKQQSDSRDNRTEENEEEETKNAENIHVNPPTPPDPSVSFITEKVLKLNSFFESLRFARSDDEVVFRMPQRTKEVDLVSPLEKDKFESFFVESLKVRKMGFKHVLEKRKGYYKACTNLGRTYKRDKERIEKLKINHVIFDKKKLGSS</sequence>